<dbReference type="InParanoid" id="A0A0B2UFU6"/>
<dbReference type="InterPro" id="IPR010666">
    <property type="entry name" value="Znf_GRF"/>
</dbReference>
<dbReference type="EMBL" id="JOKQ01000004">
    <property type="protein sequence ID" value="KHN69956.1"/>
    <property type="molecule type" value="Genomic_DNA"/>
</dbReference>
<feature type="domain" description="Topo IA-type catalytic" evidence="15">
    <location>
        <begin position="156"/>
        <end position="569"/>
    </location>
</feature>
<dbReference type="PRINTS" id="PR00417">
    <property type="entry name" value="PRTPISMRASEI"/>
</dbReference>
<dbReference type="InterPro" id="IPR006171">
    <property type="entry name" value="TOPRIM_dom"/>
</dbReference>
<dbReference type="InterPro" id="IPR013825">
    <property type="entry name" value="Topo_IA_cen_sub2"/>
</dbReference>
<comment type="similarity">
    <text evidence="3 12">Belongs to the type IA topoisomerase family.</text>
</comment>
<dbReference type="FunCoup" id="A0A0B2UFU6">
    <property type="interactions" value="272"/>
</dbReference>
<keyword evidence="5" id="KW-0479">Metal-binding</keyword>
<dbReference type="GO" id="GO:0003917">
    <property type="term" value="F:DNA topoisomerase type I (single strand cut, ATP-independent) activity"/>
    <property type="evidence" value="ECO:0007669"/>
    <property type="project" value="UniProtKB-EC"/>
</dbReference>
<keyword evidence="8 12" id="KW-0799">Topoisomerase</keyword>
<dbReference type="GO" id="GO:0006265">
    <property type="term" value="P:DNA topological change"/>
    <property type="evidence" value="ECO:0007669"/>
    <property type="project" value="InterPro"/>
</dbReference>
<dbReference type="PROSITE" id="PS52039">
    <property type="entry name" value="TOPO_IA_2"/>
    <property type="match status" value="1"/>
</dbReference>
<organism evidence="16 17">
    <name type="scientific">Ordospora colligata OC4</name>
    <dbReference type="NCBI Taxonomy" id="1354746"/>
    <lineage>
        <taxon>Eukaryota</taxon>
        <taxon>Fungi</taxon>
        <taxon>Fungi incertae sedis</taxon>
        <taxon>Microsporidia</taxon>
        <taxon>Ordosporidae</taxon>
        <taxon>Ordospora</taxon>
    </lineage>
</organism>
<feature type="domain" description="GRF-type" evidence="14">
    <location>
        <begin position="711"/>
        <end position="749"/>
    </location>
</feature>
<keyword evidence="6 11" id="KW-0863">Zinc-finger</keyword>
<evidence type="ECO:0000259" key="14">
    <source>
        <dbReference type="PROSITE" id="PS51999"/>
    </source>
</evidence>
<dbReference type="SMART" id="SM00493">
    <property type="entry name" value="TOPRIM"/>
    <property type="match status" value="1"/>
</dbReference>
<dbReference type="CDD" id="cd00186">
    <property type="entry name" value="TOP1Ac"/>
    <property type="match status" value="1"/>
</dbReference>
<evidence type="ECO:0000313" key="16">
    <source>
        <dbReference type="EMBL" id="KHN69956.1"/>
    </source>
</evidence>
<evidence type="ECO:0000259" key="15">
    <source>
        <dbReference type="PROSITE" id="PS52039"/>
    </source>
</evidence>
<reference evidence="16 17" key="1">
    <citation type="journal article" date="2014" name="MBio">
        <title>The Ordospora colligata genome; evolution of extreme reduction in microsporidia and host-to-parasite horizontal gene transfer.</title>
        <authorList>
            <person name="Pombert J.-F."/>
            <person name="Haag K.L."/>
            <person name="Beidas S."/>
            <person name="Ebert D."/>
            <person name="Keeling P.J."/>
        </authorList>
    </citation>
    <scope>NUCLEOTIDE SEQUENCE [LARGE SCALE GENOMIC DNA]</scope>
    <source>
        <strain evidence="16 17">OC4</strain>
    </source>
</reference>
<gene>
    <name evidence="16" type="ORF">M896_041540</name>
</gene>
<dbReference type="InterPro" id="IPR013824">
    <property type="entry name" value="Topo_IA_cen_sub1"/>
</dbReference>
<evidence type="ECO:0000256" key="5">
    <source>
        <dbReference type="ARBA" id="ARBA00022723"/>
    </source>
</evidence>
<evidence type="ECO:0000256" key="4">
    <source>
        <dbReference type="ARBA" id="ARBA00012891"/>
    </source>
</evidence>
<keyword evidence="10 12" id="KW-0413">Isomerase</keyword>
<evidence type="ECO:0000256" key="7">
    <source>
        <dbReference type="ARBA" id="ARBA00022833"/>
    </source>
</evidence>
<dbReference type="OrthoDB" id="430051at2759"/>
<accession>A0A0B2UFU6</accession>
<keyword evidence="17" id="KW-1185">Reference proteome</keyword>
<dbReference type="PROSITE" id="PS50880">
    <property type="entry name" value="TOPRIM"/>
    <property type="match status" value="1"/>
</dbReference>
<dbReference type="Gene3D" id="1.10.460.10">
    <property type="entry name" value="Topoisomerase I, domain 2"/>
    <property type="match status" value="1"/>
</dbReference>
<dbReference type="SMART" id="SM00437">
    <property type="entry name" value="TOP1Ac"/>
    <property type="match status" value="1"/>
</dbReference>
<dbReference type="HOGENOM" id="CLU_002929_1_1_1"/>
<comment type="cofactor">
    <cofactor evidence="2">
        <name>Mg(2+)</name>
        <dbReference type="ChEBI" id="CHEBI:18420"/>
    </cofactor>
</comment>
<dbReference type="InterPro" id="IPR023405">
    <property type="entry name" value="Topo_IA_core_domain"/>
</dbReference>
<dbReference type="Pfam" id="PF01751">
    <property type="entry name" value="Toprim"/>
    <property type="match status" value="1"/>
</dbReference>
<dbReference type="InterPro" id="IPR000380">
    <property type="entry name" value="Topo_IA"/>
</dbReference>
<name>A0A0B2UFU6_9MICR</name>
<comment type="caution">
    <text evidence="16">The sequence shown here is derived from an EMBL/GenBank/DDBJ whole genome shotgun (WGS) entry which is preliminary data.</text>
</comment>
<dbReference type="GO" id="GO:0008270">
    <property type="term" value="F:zinc ion binding"/>
    <property type="evidence" value="ECO:0007669"/>
    <property type="project" value="UniProtKB-KW"/>
</dbReference>
<evidence type="ECO:0000256" key="1">
    <source>
        <dbReference type="ARBA" id="ARBA00000213"/>
    </source>
</evidence>
<feature type="domain" description="GRF-type" evidence="14">
    <location>
        <begin position="657"/>
        <end position="697"/>
    </location>
</feature>
<dbReference type="PANTHER" id="PTHR11390">
    <property type="entry name" value="PROKARYOTIC DNA TOPOISOMERASE"/>
    <property type="match status" value="1"/>
</dbReference>
<dbReference type="GO" id="GO:0003677">
    <property type="term" value="F:DNA binding"/>
    <property type="evidence" value="ECO:0007669"/>
    <property type="project" value="UniProtKB-KW"/>
</dbReference>
<dbReference type="InterPro" id="IPR013497">
    <property type="entry name" value="Topo_IA_cen"/>
</dbReference>
<dbReference type="GeneID" id="26261592"/>
<dbReference type="InterPro" id="IPR034144">
    <property type="entry name" value="TOPRIM_TopoIII"/>
</dbReference>
<comment type="function">
    <text evidence="12">Introduces a single-strand break via transesterification at a target site in duplex DNA. Releases the supercoiling and torsional tension of DNA introduced during the DNA replication and transcription by transiently cleaving and rejoining one strand of the DNA duplex. The scissile phosphodiester is attacked by the catalytic tyrosine of the enzyme, resulting in the formation of a DNA-(5'-phosphotyrosyl)-enzyme intermediate and the expulsion of a 3'-OH DNA strand.</text>
</comment>
<evidence type="ECO:0000256" key="6">
    <source>
        <dbReference type="ARBA" id="ARBA00022771"/>
    </source>
</evidence>
<dbReference type="Pfam" id="PF01131">
    <property type="entry name" value="Topoisom_bac"/>
    <property type="match status" value="1"/>
</dbReference>
<proteinExistence type="inferred from homology"/>
<dbReference type="GO" id="GO:0033260">
    <property type="term" value="P:nuclear DNA replication"/>
    <property type="evidence" value="ECO:0007669"/>
    <property type="project" value="EnsemblFungi"/>
</dbReference>
<evidence type="ECO:0000256" key="2">
    <source>
        <dbReference type="ARBA" id="ARBA00001946"/>
    </source>
</evidence>
<dbReference type="PANTHER" id="PTHR11390:SF21">
    <property type="entry name" value="DNA TOPOISOMERASE 3-ALPHA"/>
    <property type="match status" value="1"/>
</dbReference>
<dbReference type="EC" id="5.6.2.1" evidence="4 12"/>
<protein>
    <recommendedName>
        <fullName evidence="4 12">DNA topoisomerase</fullName>
        <ecNumber evidence="4 12">5.6.2.1</ecNumber>
    </recommendedName>
</protein>
<evidence type="ECO:0000256" key="12">
    <source>
        <dbReference type="RuleBase" id="RU362092"/>
    </source>
</evidence>
<keyword evidence="7" id="KW-0862">Zinc</keyword>
<evidence type="ECO:0000256" key="3">
    <source>
        <dbReference type="ARBA" id="ARBA00009446"/>
    </source>
</evidence>
<dbReference type="InterPro" id="IPR013826">
    <property type="entry name" value="Topo_IA_cen_sub3"/>
</dbReference>
<keyword evidence="9 12" id="KW-0238">DNA-binding</keyword>
<dbReference type="CDD" id="cd03362">
    <property type="entry name" value="TOPRIM_TopoIA_TopoIII"/>
    <property type="match status" value="1"/>
</dbReference>
<dbReference type="STRING" id="1354746.A0A0B2UFU6"/>
<dbReference type="Proteomes" id="UP000031056">
    <property type="component" value="Unassembled WGS sequence"/>
</dbReference>
<dbReference type="SMART" id="SM00436">
    <property type="entry name" value="TOP1Bc"/>
    <property type="match status" value="1"/>
</dbReference>
<dbReference type="InterPro" id="IPR003602">
    <property type="entry name" value="Topo_IA_DNA-bd_dom"/>
</dbReference>
<dbReference type="RefSeq" id="XP_014563998.1">
    <property type="nucleotide sequence ID" value="XM_014708512.1"/>
</dbReference>
<dbReference type="Pfam" id="PF06839">
    <property type="entry name" value="Zn_ribbon_GRF"/>
    <property type="match status" value="2"/>
</dbReference>
<dbReference type="Gene3D" id="1.10.290.10">
    <property type="entry name" value="Topoisomerase I, domain 4"/>
    <property type="match status" value="1"/>
</dbReference>
<sequence>MRILNVAEKPSVAKSISLVLSSSLSIKRGLHQCCPNIQFDNGNEMVFTSVLGHLFSSDFESKCRWNEIDPEQLFTERIVKYVQPDFMRIKENIEREAQRADMVIIWTDCDREGENIGRQIRDVVYGVKRIQVRRARFSGITRKDVQNALDNLEDVNEAEADAVDSRIELDLRIGSAFTRLQTLSIGSECKDKKILSFGPCQIPTLGFVVERAREREKFICEAFWTLRYIVKNEGRENMFLWRRGSVFDRNCVIYFFRRLEKQEARIVSRKVIERTKYKPLPLRTVELQRKCSSYFKMSGHMIMEIAEGLYNKGYISYPRTETDVFDKKFDFMHVILKICKDSKVGVHASKLKDGFKHPRSGKNNDMAHLPIYPLRDGEGLSGKDRDVYEFVCRRFLGCLNDDAKGLETCYEMMVGDEVFEMKGLQVVERNYLEVYYYEKWDEKEVSAFVEGEVVKGNMSVEEGKTSAPEYLNEAELISLMDKNGIGTDATIHEHIHKIQERGYARRVGEEIRPLSLGTALIDAYEMFGLEVSKSKLRKELEQKLKEISSGRMEGRNVVENEILVYKRIYGVLKRNIAEFARVVIKGIDCEEKPMKEEKSRRGEERKFVNYSNENTEKRVVKENVRNGSFKTSDIKGMKVKEEVGQVKKSEGSSKKICECGVEGKVLEVKQGSNSGRKFYCCGRYPKMCYFFEWMDDRVDGMRKEANEGIKCHCGYEPQLLTANTESNKGRKFYKCKKVYKPCKFFEWEE</sequence>
<dbReference type="GO" id="GO:0031422">
    <property type="term" value="C:RecQ family helicase-topoisomerase III complex"/>
    <property type="evidence" value="ECO:0007669"/>
    <property type="project" value="EnsemblFungi"/>
</dbReference>
<feature type="domain" description="Toprim" evidence="13">
    <location>
        <begin position="2"/>
        <end position="140"/>
    </location>
</feature>
<dbReference type="InterPro" id="IPR003601">
    <property type="entry name" value="Topo_IA_2"/>
</dbReference>
<dbReference type="GO" id="GO:0035861">
    <property type="term" value="C:site of double-strand break"/>
    <property type="evidence" value="ECO:0007669"/>
    <property type="project" value="EnsemblFungi"/>
</dbReference>
<evidence type="ECO:0000256" key="8">
    <source>
        <dbReference type="ARBA" id="ARBA00023029"/>
    </source>
</evidence>
<evidence type="ECO:0000256" key="9">
    <source>
        <dbReference type="ARBA" id="ARBA00023125"/>
    </source>
</evidence>
<dbReference type="VEuPathDB" id="MicrosporidiaDB:M896_041540"/>
<dbReference type="Gene3D" id="3.40.50.140">
    <property type="match status" value="1"/>
</dbReference>
<dbReference type="GO" id="GO:0005634">
    <property type="term" value="C:nucleus"/>
    <property type="evidence" value="ECO:0007669"/>
    <property type="project" value="EnsemblFungi"/>
</dbReference>
<dbReference type="PROSITE" id="PS51999">
    <property type="entry name" value="ZF_GRF"/>
    <property type="match status" value="2"/>
</dbReference>
<evidence type="ECO:0000256" key="11">
    <source>
        <dbReference type="PROSITE-ProRule" id="PRU01343"/>
    </source>
</evidence>
<dbReference type="Gene3D" id="2.70.20.10">
    <property type="entry name" value="Topoisomerase I, domain 3"/>
    <property type="match status" value="1"/>
</dbReference>
<dbReference type="FunFam" id="1.10.290.10:FF:000003">
    <property type="entry name" value="DNA topoisomerase"/>
    <property type="match status" value="1"/>
</dbReference>
<dbReference type="GO" id="GO:0006301">
    <property type="term" value="P:DNA damage tolerance"/>
    <property type="evidence" value="ECO:0007669"/>
    <property type="project" value="EnsemblFungi"/>
</dbReference>
<comment type="catalytic activity">
    <reaction evidence="1 12">
        <text>ATP-independent breakage of single-stranded DNA, followed by passage and rejoining.</text>
        <dbReference type="EC" id="5.6.2.1"/>
    </reaction>
</comment>
<dbReference type="SUPFAM" id="SSF56712">
    <property type="entry name" value="Prokaryotic type I DNA topoisomerase"/>
    <property type="match status" value="1"/>
</dbReference>
<evidence type="ECO:0000259" key="13">
    <source>
        <dbReference type="PROSITE" id="PS50880"/>
    </source>
</evidence>
<evidence type="ECO:0000256" key="10">
    <source>
        <dbReference type="ARBA" id="ARBA00023235"/>
    </source>
</evidence>
<dbReference type="AlphaFoldDB" id="A0A0B2UFU6"/>
<evidence type="ECO:0000313" key="17">
    <source>
        <dbReference type="Proteomes" id="UP000031056"/>
    </source>
</evidence>
<dbReference type="GO" id="GO:0006281">
    <property type="term" value="P:DNA repair"/>
    <property type="evidence" value="ECO:0007669"/>
    <property type="project" value="TreeGrafter"/>
</dbReference>
<dbReference type="GO" id="GO:0006310">
    <property type="term" value="P:DNA recombination"/>
    <property type="evidence" value="ECO:0007669"/>
    <property type="project" value="TreeGrafter"/>
</dbReference>